<accession>A0A8S9GJN2</accession>
<evidence type="ECO:0000313" key="2">
    <source>
        <dbReference type="EMBL" id="KAF2545144.1"/>
    </source>
</evidence>
<dbReference type="AlphaFoldDB" id="A0A8S9GJN2"/>
<dbReference type="Proteomes" id="UP000712281">
    <property type="component" value="Unassembled WGS sequence"/>
</dbReference>
<feature type="compositionally biased region" description="Basic and acidic residues" evidence="1">
    <location>
        <begin position="19"/>
        <end position="29"/>
    </location>
</feature>
<evidence type="ECO:0000313" key="3">
    <source>
        <dbReference type="EMBL" id="KAF2558775.1"/>
    </source>
</evidence>
<evidence type="ECO:0000256" key="1">
    <source>
        <dbReference type="SAM" id="MobiDB-lite"/>
    </source>
</evidence>
<name>A0A8S9GJN2_BRACR</name>
<reference evidence="2" key="1">
    <citation type="submission" date="2019-12" db="EMBL/GenBank/DDBJ databases">
        <title>Genome sequencing and annotation of Brassica cretica.</title>
        <authorList>
            <person name="Studholme D.J."/>
            <person name="Sarris P.F."/>
        </authorList>
    </citation>
    <scope>NUCLEOTIDE SEQUENCE</scope>
    <source>
        <strain evidence="3">PFS-001/15</strain>
        <strain evidence="2">PFS-102/07</strain>
        <tissue evidence="2">Leaf</tissue>
    </source>
</reference>
<dbReference type="EMBL" id="QGKW02001940">
    <property type="protein sequence ID" value="KAF2558775.1"/>
    <property type="molecule type" value="Genomic_DNA"/>
</dbReference>
<feature type="compositionally biased region" description="Basic and acidic residues" evidence="1">
    <location>
        <begin position="39"/>
        <end position="49"/>
    </location>
</feature>
<protein>
    <submittedName>
        <fullName evidence="2">Uncharacterized protein</fullName>
    </submittedName>
</protein>
<comment type="caution">
    <text evidence="2">The sequence shown here is derived from an EMBL/GenBank/DDBJ whole genome shotgun (WGS) entry which is preliminary data.</text>
</comment>
<sequence>MKQGGSGRDRSMRGQRLGNGDEMRWRPTGRDPPSATGTRGERRCRSGEFVGREDREKRLSHLSLFFFRSPSAPFIQ</sequence>
<gene>
    <name evidence="3" type="ORF">F2Q68_00013002</name>
    <name evidence="2" type="ORF">F2Q70_00019543</name>
</gene>
<feature type="region of interest" description="Disordered" evidence="1">
    <location>
        <begin position="1"/>
        <end position="49"/>
    </location>
</feature>
<proteinExistence type="predicted"/>
<organism evidence="2">
    <name type="scientific">Brassica cretica</name>
    <name type="common">Mustard</name>
    <dbReference type="NCBI Taxonomy" id="69181"/>
    <lineage>
        <taxon>Eukaryota</taxon>
        <taxon>Viridiplantae</taxon>
        <taxon>Streptophyta</taxon>
        <taxon>Embryophyta</taxon>
        <taxon>Tracheophyta</taxon>
        <taxon>Spermatophyta</taxon>
        <taxon>Magnoliopsida</taxon>
        <taxon>eudicotyledons</taxon>
        <taxon>Gunneridae</taxon>
        <taxon>Pentapetalae</taxon>
        <taxon>rosids</taxon>
        <taxon>malvids</taxon>
        <taxon>Brassicales</taxon>
        <taxon>Brassicaceae</taxon>
        <taxon>Brassiceae</taxon>
        <taxon>Brassica</taxon>
    </lineage>
</organism>
<dbReference type="EMBL" id="QGKY02001925">
    <property type="protein sequence ID" value="KAF2545144.1"/>
    <property type="molecule type" value="Genomic_DNA"/>
</dbReference>